<sequence length="482" mass="53011">MKHTPILAAFLIASPALAQQSAQTSLTIYNQDFAVVRSHVPLDLKEGPTEVTTTNVTRSLEPDSVVLRDPASKLSFTIAEQNYDAGVINQDSLLEKFEGKTIDFQPGPGPNGAPLPTVQGTIIRAGRNGEQPLINSGGHLQFLLPGTPLFPASTDGLLLKPTLRWQIYSPHAARLDAELAYITHGMSWQSTYNVIAPETRDVGPTERGEVVGAVTIHNNTGTEFADAHIKLMAGDVAKLQQLPVNGRAMYEMRAMAGSAPAPQVTQQAFDDFHLYDLNRSVTLRDGETKQVEFLNATDVTMSRVYEYDGAGFSPFYPGNPNYQRTFNTGSNTKVSVREEFKNSTANHLGIPMPAGRIRLYRRSAGGQLEFVGETQIGHTPTEETIKLAVGNAFDITGERHQTDFHSDTRAHTLDETYSITLKNQKPSTASVTVIEHLNRGENWKIAEQSTDSKKRDSNTIEIPLQVPAKGQTTYTYTVHYTW</sequence>
<dbReference type="EMBL" id="CP002481">
    <property type="protein sequence ID" value="ADW70949.1"/>
    <property type="molecule type" value="Genomic_DNA"/>
</dbReference>
<geneLocation type="plasmid" evidence="3 4">
    <name>pACIX901</name>
</geneLocation>
<evidence type="ECO:0000313" key="3">
    <source>
        <dbReference type="EMBL" id="ADW70949.1"/>
    </source>
</evidence>
<evidence type="ECO:0000256" key="1">
    <source>
        <dbReference type="SAM" id="SignalP"/>
    </source>
</evidence>
<dbReference type="PANTHER" id="PTHR38075">
    <property type="entry name" value="DUF4139 DOMAIN-CONTAINING PROTEIN"/>
    <property type="match status" value="1"/>
</dbReference>
<accession>E8X665</accession>
<evidence type="ECO:0000313" key="4">
    <source>
        <dbReference type="Proteomes" id="UP000000343"/>
    </source>
</evidence>
<organism evidence="4">
    <name type="scientific">Granulicella tundricola (strain ATCC BAA-1859 / DSM 23138 / MP5ACTX9)</name>
    <dbReference type="NCBI Taxonomy" id="1198114"/>
    <lineage>
        <taxon>Bacteria</taxon>
        <taxon>Pseudomonadati</taxon>
        <taxon>Acidobacteriota</taxon>
        <taxon>Terriglobia</taxon>
        <taxon>Terriglobales</taxon>
        <taxon>Acidobacteriaceae</taxon>
        <taxon>Granulicella</taxon>
    </lineage>
</organism>
<protein>
    <recommendedName>
        <fullName evidence="2">DUF4139 domain-containing protein</fullName>
    </recommendedName>
</protein>
<gene>
    <name evidence="3" type="ordered locus">AciX9_4169</name>
</gene>
<reference evidence="4" key="1">
    <citation type="submission" date="2011-01" db="EMBL/GenBank/DDBJ databases">
        <title>Complete sequence of plasmid1 of Acidobacterium sp. MP5ACTX9.</title>
        <authorList>
            <consortium name="US DOE Joint Genome Institute"/>
            <person name="Lucas S."/>
            <person name="Copeland A."/>
            <person name="Lapidus A."/>
            <person name="Cheng J.-F."/>
            <person name="Goodwin L."/>
            <person name="Pitluck S."/>
            <person name="Teshima H."/>
            <person name="Detter J.C."/>
            <person name="Han C."/>
            <person name="Tapia R."/>
            <person name="Land M."/>
            <person name="Hauser L."/>
            <person name="Kyrpides N."/>
            <person name="Ivanova N."/>
            <person name="Ovchinnikova G."/>
            <person name="Pagani I."/>
            <person name="Rawat S.R."/>
            <person name="Mannisto M."/>
            <person name="Haggblom M.M."/>
            <person name="Woyke T."/>
        </authorList>
    </citation>
    <scope>NUCLEOTIDE SEQUENCE [LARGE SCALE GENOMIC DNA]</scope>
    <source>
        <strain evidence="4">MP5ACTX9</strain>
        <plasmid evidence="4">Plasmid pACIX901</plasmid>
    </source>
</reference>
<keyword evidence="3" id="KW-0614">Plasmid</keyword>
<proteinExistence type="predicted"/>
<name>E8X665_GRATM</name>
<keyword evidence="1" id="KW-0732">Signal</keyword>
<dbReference type="InterPro" id="IPR037291">
    <property type="entry name" value="DUF4139"/>
</dbReference>
<keyword evidence="4" id="KW-1185">Reference proteome</keyword>
<dbReference type="Pfam" id="PF13598">
    <property type="entry name" value="DUF4139"/>
    <property type="match status" value="1"/>
</dbReference>
<dbReference type="KEGG" id="acm:AciX9_4169"/>
<feature type="signal peptide" evidence="1">
    <location>
        <begin position="1"/>
        <end position="18"/>
    </location>
</feature>
<dbReference type="RefSeq" id="WP_013572861.1">
    <property type="nucleotide sequence ID" value="NC_015057.1"/>
</dbReference>
<feature type="domain" description="DUF4139" evidence="2">
    <location>
        <begin position="178"/>
        <end position="482"/>
    </location>
</feature>
<dbReference type="AlphaFoldDB" id="E8X665"/>
<dbReference type="OrthoDB" id="9783078at2"/>
<evidence type="ECO:0000259" key="2">
    <source>
        <dbReference type="Pfam" id="PF13598"/>
    </source>
</evidence>
<feature type="chain" id="PRO_5003233728" description="DUF4139 domain-containing protein" evidence="1">
    <location>
        <begin position="19"/>
        <end position="482"/>
    </location>
</feature>
<dbReference type="PANTHER" id="PTHR38075:SF1">
    <property type="entry name" value="DUF4139 DOMAIN-CONTAINING PROTEIN"/>
    <property type="match status" value="1"/>
</dbReference>
<dbReference type="HOGENOM" id="CLU_039933_0_0_0"/>
<dbReference type="Proteomes" id="UP000000343">
    <property type="component" value="Plasmid pACIX901"/>
</dbReference>